<evidence type="ECO:0000313" key="6">
    <source>
        <dbReference type="WBParaSite" id="SBAD_0001346901-mRNA-1"/>
    </source>
</evidence>
<dbReference type="SMART" id="SM00557">
    <property type="entry name" value="IG_FLMN"/>
    <property type="match status" value="1"/>
</dbReference>
<name>A0A183JB05_9BILA</name>
<dbReference type="InterPro" id="IPR001298">
    <property type="entry name" value="Filamin/ABP280_rpt"/>
</dbReference>
<evidence type="ECO:0000256" key="1">
    <source>
        <dbReference type="ARBA" id="ARBA00009238"/>
    </source>
</evidence>
<keyword evidence="5" id="KW-1185">Reference proteome</keyword>
<dbReference type="Proteomes" id="UP000270296">
    <property type="component" value="Unassembled WGS sequence"/>
</dbReference>
<dbReference type="PROSITE" id="PS50194">
    <property type="entry name" value="FILAMIN_REPEAT"/>
    <property type="match status" value="1"/>
</dbReference>
<reference evidence="6" key="1">
    <citation type="submission" date="2016-06" db="UniProtKB">
        <authorList>
            <consortium name="WormBaseParasite"/>
        </authorList>
    </citation>
    <scope>IDENTIFICATION</scope>
</reference>
<evidence type="ECO:0000313" key="5">
    <source>
        <dbReference type="Proteomes" id="UP000270296"/>
    </source>
</evidence>
<dbReference type="GO" id="GO:0030036">
    <property type="term" value="P:actin cytoskeleton organization"/>
    <property type="evidence" value="ECO:0007669"/>
    <property type="project" value="InterPro"/>
</dbReference>
<dbReference type="AlphaFoldDB" id="A0A183JB05"/>
<dbReference type="GO" id="GO:0051015">
    <property type="term" value="F:actin filament binding"/>
    <property type="evidence" value="ECO:0007669"/>
    <property type="project" value="InterPro"/>
</dbReference>
<sequence length="112" mass="11602">MTRVDASSAGAGSMEIIVSVDGRNVPNYVQSEGNAKFKVTFTPQEPKVHMISVKFNDEPVPGSPMVCKVSDTVACVASGDGLAVANVNEAASFLVCASKYSGDDCNVIITGT</sequence>
<gene>
    <name evidence="4" type="ORF">SBAD_LOCUS13053</name>
</gene>
<dbReference type="WBParaSite" id="SBAD_0001346901-mRNA-1">
    <property type="protein sequence ID" value="SBAD_0001346901-mRNA-1"/>
    <property type="gene ID" value="SBAD_0001346901"/>
</dbReference>
<dbReference type="InterPro" id="IPR044801">
    <property type="entry name" value="Filamin"/>
</dbReference>
<dbReference type="Gene3D" id="2.60.40.10">
    <property type="entry name" value="Immunoglobulins"/>
    <property type="match status" value="1"/>
</dbReference>
<organism evidence="6">
    <name type="scientific">Soboliphyme baturini</name>
    <dbReference type="NCBI Taxonomy" id="241478"/>
    <lineage>
        <taxon>Eukaryota</taxon>
        <taxon>Metazoa</taxon>
        <taxon>Ecdysozoa</taxon>
        <taxon>Nematoda</taxon>
        <taxon>Enoplea</taxon>
        <taxon>Dorylaimia</taxon>
        <taxon>Dioctophymatida</taxon>
        <taxon>Dioctophymatoidea</taxon>
        <taxon>Soboliphymatidae</taxon>
        <taxon>Soboliphyme</taxon>
    </lineage>
</organism>
<dbReference type="InterPro" id="IPR014756">
    <property type="entry name" value="Ig_E-set"/>
</dbReference>
<dbReference type="SUPFAM" id="SSF81296">
    <property type="entry name" value="E set domains"/>
    <property type="match status" value="1"/>
</dbReference>
<feature type="repeat" description="Filamin" evidence="3">
    <location>
        <begin position="1"/>
        <end position="69"/>
    </location>
</feature>
<dbReference type="PANTHER" id="PTHR38537:SF16">
    <property type="entry name" value="CALPONIN-HOMOLOGY (CH) DOMAIN-CONTAINING PROTEIN"/>
    <property type="match status" value="1"/>
</dbReference>
<keyword evidence="2" id="KW-0677">Repeat</keyword>
<accession>A0A183JB05</accession>
<dbReference type="OrthoDB" id="18740at2759"/>
<comment type="similarity">
    <text evidence="1">Belongs to the filamin family.</text>
</comment>
<protein>
    <submittedName>
        <fullName evidence="6">Filamin-A</fullName>
    </submittedName>
</protein>
<reference evidence="4 5" key="2">
    <citation type="submission" date="2018-11" db="EMBL/GenBank/DDBJ databases">
        <authorList>
            <consortium name="Pathogen Informatics"/>
        </authorList>
    </citation>
    <scope>NUCLEOTIDE SEQUENCE [LARGE SCALE GENOMIC DNA]</scope>
</reference>
<dbReference type="Pfam" id="PF00630">
    <property type="entry name" value="Filamin"/>
    <property type="match status" value="1"/>
</dbReference>
<proteinExistence type="inferred from homology"/>
<evidence type="ECO:0000256" key="3">
    <source>
        <dbReference type="PROSITE-ProRule" id="PRU00087"/>
    </source>
</evidence>
<dbReference type="PANTHER" id="PTHR38537">
    <property type="entry name" value="JITTERBUG, ISOFORM N"/>
    <property type="match status" value="1"/>
</dbReference>
<dbReference type="EMBL" id="UZAM01019955">
    <property type="protein sequence ID" value="VDP53642.1"/>
    <property type="molecule type" value="Genomic_DNA"/>
</dbReference>
<evidence type="ECO:0000256" key="2">
    <source>
        <dbReference type="ARBA" id="ARBA00022737"/>
    </source>
</evidence>
<evidence type="ECO:0000313" key="4">
    <source>
        <dbReference type="EMBL" id="VDP53642.1"/>
    </source>
</evidence>
<dbReference type="InterPro" id="IPR013783">
    <property type="entry name" value="Ig-like_fold"/>
</dbReference>
<dbReference type="InterPro" id="IPR017868">
    <property type="entry name" value="Filamin/ABP280_repeat-like"/>
</dbReference>